<dbReference type="GO" id="GO:0016853">
    <property type="term" value="F:isomerase activity"/>
    <property type="evidence" value="ECO:0007669"/>
    <property type="project" value="UniProtKB-KW"/>
</dbReference>
<keyword evidence="3" id="KW-0413">Isomerase</keyword>
<organism evidence="3 4">
    <name type="scientific">Kaistia hirudinis</name>
    <dbReference type="NCBI Taxonomy" id="1293440"/>
    <lineage>
        <taxon>Bacteria</taxon>
        <taxon>Pseudomonadati</taxon>
        <taxon>Pseudomonadota</taxon>
        <taxon>Alphaproteobacteria</taxon>
        <taxon>Hyphomicrobiales</taxon>
        <taxon>Kaistiaceae</taxon>
        <taxon>Kaistia</taxon>
    </lineage>
</organism>
<dbReference type="InterPro" id="IPR014710">
    <property type="entry name" value="RmlC-like_jellyroll"/>
</dbReference>
<evidence type="ECO:0000256" key="1">
    <source>
        <dbReference type="SAM" id="MobiDB-lite"/>
    </source>
</evidence>
<reference evidence="3 4" key="1">
    <citation type="submission" date="2020-08" db="EMBL/GenBank/DDBJ databases">
        <title>Genomic Encyclopedia of Type Strains, Phase IV (KMG-IV): sequencing the most valuable type-strain genomes for metagenomic binning, comparative biology and taxonomic classification.</title>
        <authorList>
            <person name="Goeker M."/>
        </authorList>
    </citation>
    <scope>NUCLEOTIDE SEQUENCE [LARGE SCALE GENOMIC DNA]</scope>
    <source>
        <strain evidence="3 4">DSM 25966</strain>
    </source>
</reference>
<sequence length="148" mass="16071">MSQPFETKSLSDEPDHLAPDGSEIRVLVSTGKAGLAHIRLAPGAVTIAVAHRTIDELWYVLAGQGRIWRRMGEQESIVDVGPGDSISLPLGTAFQFRAEGDEPFEAVTATTPPGRAATRPFRSGASGRRRFEPRRAQPAQPLARMLRT</sequence>
<gene>
    <name evidence="3" type="ORF">GGR25_003188</name>
</gene>
<dbReference type="EMBL" id="JACIDS010000004">
    <property type="protein sequence ID" value="MBB3932130.1"/>
    <property type="molecule type" value="Genomic_DNA"/>
</dbReference>
<dbReference type="AlphaFoldDB" id="A0A840AP56"/>
<keyword evidence="4" id="KW-1185">Reference proteome</keyword>
<dbReference type="Gene3D" id="2.60.120.10">
    <property type="entry name" value="Jelly Rolls"/>
    <property type="match status" value="1"/>
</dbReference>
<dbReference type="RefSeq" id="WP_183399795.1">
    <property type="nucleotide sequence ID" value="NZ_JACIDS010000004.1"/>
</dbReference>
<evidence type="ECO:0000313" key="4">
    <source>
        <dbReference type="Proteomes" id="UP000553963"/>
    </source>
</evidence>
<feature type="region of interest" description="Disordered" evidence="1">
    <location>
        <begin position="106"/>
        <end position="148"/>
    </location>
</feature>
<name>A0A840AP56_9HYPH</name>
<dbReference type="SUPFAM" id="SSF51182">
    <property type="entry name" value="RmlC-like cupins"/>
    <property type="match status" value="1"/>
</dbReference>
<evidence type="ECO:0000259" key="2">
    <source>
        <dbReference type="Pfam" id="PF07883"/>
    </source>
</evidence>
<proteinExistence type="predicted"/>
<dbReference type="Pfam" id="PF07883">
    <property type="entry name" value="Cupin_2"/>
    <property type="match status" value="1"/>
</dbReference>
<dbReference type="Proteomes" id="UP000553963">
    <property type="component" value="Unassembled WGS sequence"/>
</dbReference>
<protein>
    <submittedName>
        <fullName evidence="3">Mannose-6-phosphate isomerase-like protein (Cupin superfamily)</fullName>
    </submittedName>
</protein>
<feature type="domain" description="Cupin type-2" evidence="2">
    <location>
        <begin position="37"/>
        <end position="108"/>
    </location>
</feature>
<dbReference type="InterPro" id="IPR013096">
    <property type="entry name" value="Cupin_2"/>
</dbReference>
<dbReference type="InterPro" id="IPR011051">
    <property type="entry name" value="RmlC_Cupin_sf"/>
</dbReference>
<evidence type="ECO:0000313" key="3">
    <source>
        <dbReference type="EMBL" id="MBB3932130.1"/>
    </source>
</evidence>
<feature type="compositionally biased region" description="Low complexity" evidence="1">
    <location>
        <begin position="108"/>
        <end position="122"/>
    </location>
</feature>
<accession>A0A840AP56</accession>
<comment type="caution">
    <text evidence="3">The sequence shown here is derived from an EMBL/GenBank/DDBJ whole genome shotgun (WGS) entry which is preliminary data.</text>
</comment>